<comment type="caution">
    <text evidence="1">The sequence shown here is derived from an EMBL/GenBank/DDBJ whole genome shotgun (WGS) entry which is preliminary data.</text>
</comment>
<dbReference type="EMBL" id="LHXW01000019">
    <property type="protein sequence ID" value="KXA99926.1"/>
    <property type="molecule type" value="Genomic_DNA"/>
</dbReference>
<dbReference type="Pfam" id="PF01808">
    <property type="entry name" value="AICARFT_IMPCHas"/>
    <property type="match status" value="1"/>
</dbReference>
<dbReference type="InterPro" id="IPR002695">
    <property type="entry name" value="PurH-like"/>
</dbReference>
<gene>
    <name evidence="1" type="ORF">AKJ42_02215</name>
</gene>
<name>A0A133V0F9_9EURY</name>
<dbReference type="GO" id="GO:0003937">
    <property type="term" value="F:IMP cyclohydrolase activity"/>
    <property type="evidence" value="ECO:0007669"/>
    <property type="project" value="InterPro"/>
</dbReference>
<dbReference type="AlphaFoldDB" id="A0A133V0F9"/>
<proteinExistence type="predicted"/>
<sequence length="60" mass="6820">MIKLDFPDELKLKLKKTGETRYGENPQQKGFTYEIVDGEGKSFKVLPITQAEQLNGKTMS</sequence>
<accession>A0A133V0F9</accession>
<organism evidence="1 2">
    <name type="scientific">candidate division MSBL1 archaeon SCGC-AAA261C02</name>
    <dbReference type="NCBI Taxonomy" id="1698272"/>
    <lineage>
        <taxon>Archaea</taxon>
        <taxon>Methanobacteriati</taxon>
        <taxon>Methanobacteriota</taxon>
        <taxon>candidate division MSBL1</taxon>
    </lineage>
</organism>
<evidence type="ECO:0000313" key="1">
    <source>
        <dbReference type="EMBL" id="KXA99926.1"/>
    </source>
</evidence>
<keyword evidence="2" id="KW-1185">Reference proteome</keyword>
<dbReference type="GO" id="GO:0004643">
    <property type="term" value="F:phosphoribosylaminoimidazolecarboxamide formyltransferase activity"/>
    <property type="evidence" value="ECO:0007669"/>
    <property type="project" value="InterPro"/>
</dbReference>
<dbReference type="GO" id="GO:0006164">
    <property type="term" value="P:purine nucleotide biosynthetic process"/>
    <property type="evidence" value="ECO:0007669"/>
    <property type="project" value="InterPro"/>
</dbReference>
<reference evidence="1 2" key="1">
    <citation type="journal article" date="2016" name="Sci. Rep.">
        <title>Metabolic traits of an uncultured archaeal lineage -MSBL1- from brine pools of the Red Sea.</title>
        <authorList>
            <person name="Mwirichia R."/>
            <person name="Alam I."/>
            <person name="Rashid M."/>
            <person name="Vinu M."/>
            <person name="Ba-Alawi W."/>
            <person name="Anthony Kamau A."/>
            <person name="Kamanda Ngugi D."/>
            <person name="Goker M."/>
            <person name="Klenk H.P."/>
            <person name="Bajic V."/>
            <person name="Stingl U."/>
        </authorList>
    </citation>
    <scope>NUCLEOTIDE SEQUENCE [LARGE SCALE GENOMIC DNA]</scope>
    <source>
        <strain evidence="1">SCGC-AAA261C02</strain>
    </source>
</reference>
<dbReference type="Proteomes" id="UP000070520">
    <property type="component" value="Unassembled WGS sequence"/>
</dbReference>
<feature type="non-terminal residue" evidence="1">
    <location>
        <position position="60"/>
    </location>
</feature>
<protein>
    <submittedName>
        <fullName evidence="1">Uncharacterized protein</fullName>
    </submittedName>
</protein>
<evidence type="ECO:0000313" key="2">
    <source>
        <dbReference type="Proteomes" id="UP000070520"/>
    </source>
</evidence>